<reference evidence="5 6" key="1">
    <citation type="journal article" date="2021" name="Nat. Plants">
        <title>The Taxus genome provides insights into paclitaxel biosynthesis.</title>
        <authorList>
            <person name="Xiong X."/>
            <person name="Gou J."/>
            <person name="Liao Q."/>
            <person name="Li Y."/>
            <person name="Zhou Q."/>
            <person name="Bi G."/>
            <person name="Li C."/>
            <person name="Du R."/>
            <person name="Wang X."/>
            <person name="Sun T."/>
            <person name="Guo L."/>
            <person name="Liang H."/>
            <person name="Lu P."/>
            <person name="Wu Y."/>
            <person name="Zhang Z."/>
            <person name="Ro D.K."/>
            <person name="Shang Y."/>
            <person name="Huang S."/>
            <person name="Yan J."/>
        </authorList>
    </citation>
    <scope>NUCLEOTIDE SEQUENCE [LARGE SCALE GENOMIC DNA]</scope>
    <source>
        <strain evidence="5">Ta-2019</strain>
    </source>
</reference>
<dbReference type="InterPro" id="IPR019775">
    <property type="entry name" value="WD40_repeat_CS"/>
</dbReference>
<evidence type="ECO:0000256" key="1">
    <source>
        <dbReference type="ARBA" id="ARBA00022490"/>
    </source>
</evidence>
<dbReference type="InterPro" id="IPR015943">
    <property type="entry name" value="WD40/YVTN_repeat-like_dom_sf"/>
</dbReference>
<dbReference type="Proteomes" id="UP000824469">
    <property type="component" value="Unassembled WGS sequence"/>
</dbReference>
<dbReference type="GO" id="GO:0043161">
    <property type="term" value="P:proteasome-mediated ubiquitin-dependent protein catabolic process"/>
    <property type="evidence" value="ECO:0007669"/>
    <property type="project" value="TreeGrafter"/>
</dbReference>
<proteinExistence type="predicted"/>
<dbReference type="PROSITE" id="PS00678">
    <property type="entry name" value="WD_REPEATS_1"/>
    <property type="match status" value="1"/>
</dbReference>
<evidence type="ECO:0000256" key="4">
    <source>
        <dbReference type="PROSITE-ProRule" id="PRU00221"/>
    </source>
</evidence>
<accession>A0AA38CNA2</accession>
<sequence>VRGLCICGDSGIATGSRDKTIRFWSVDEADNKRYSLNKTLAGHNSFVGPLAWMPPSAHLPEGGLVSGGMDTLVIAWDLSMAQAIQTMKGHQLQVTGVTLDDQGDILSSSMD</sequence>
<dbReference type="PROSITE" id="PS50082">
    <property type="entry name" value="WD_REPEATS_2"/>
    <property type="match status" value="2"/>
</dbReference>
<feature type="repeat" description="WD" evidence="4">
    <location>
        <begin position="40"/>
        <end position="86"/>
    </location>
</feature>
<dbReference type="GO" id="GO:0005737">
    <property type="term" value="C:cytoplasm"/>
    <property type="evidence" value="ECO:0007669"/>
    <property type="project" value="TreeGrafter"/>
</dbReference>
<feature type="repeat" description="WD" evidence="4">
    <location>
        <begin position="12"/>
        <end position="34"/>
    </location>
</feature>
<dbReference type="Pfam" id="PF00400">
    <property type="entry name" value="WD40"/>
    <property type="match status" value="2"/>
</dbReference>
<keyword evidence="6" id="KW-1185">Reference proteome</keyword>
<dbReference type="GO" id="GO:0005634">
    <property type="term" value="C:nucleus"/>
    <property type="evidence" value="ECO:0007669"/>
    <property type="project" value="TreeGrafter"/>
</dbReference>
<dbReference type="PANTHER" id="PTHR19849:SF0">
    <property type="entry name" value="PHOSPHOLIPASE A-2-ACTIVATING PROTEIN"/>
    <property type="match status" value="1"/>
</dbReference>
<keyword evidence="1" id="KW-0963">Cytoplasm</keyword>
<organism evidence="5 6">
    <name type="scientific">Taxus chinensis</name>
    <name type="common">Chinese yew</name>
    <name type="synonym">Taxus wallichiana var. chinensis</name>
    <dbReference type="NCBI Taxonomy" id="29808"/>
    <lineage>
        <taxon>Eukaryota</taxon>
        <taxon>Viridiplantae</taxon>
        <taxon>Streptophyta</taxon>
        <taxon>Embryophyta</taxon>
        <taxon>Tracheophyta</taxon>
        <taxon>Spermatophyta</taxon>
        <taxon>Pinopsida</taxon>
        <taxon>Pinidae</taxon>
        <taxon>Conifers II</taxon>
        <taxon>Cupressales</taxon>
        <taxon>Taxaceae</taxon>
        <taxon>Taxus</taxon>
    </lineage>
</organism>
<protein>
    <submittedName>
        <fullName evidence="5">Uncharacterized protein</fullName>
    </submittedName>
</protein>
<dbReference type="GO" id="GO:0010992">
    <property type="term" value="P:ubiquitin recycling"/>
    <property type="evidence" value="ECO:0007669"/>
    <property type="project" value="TreeGrafter"/>
</dbReference>
<dbReference type="EMBL" id="JAHRHJ020000009">
    <property type="protein sequence ID" value="KAH9302957.1"/>
    <property type="molecule type" value="Genomic_DNA"/>
</dbReference>
<dbReference type="OMA" id="LEGHEYQ"/>
<gene>
    <name evidence="5" type="ORF">KI387_014540</name>
</gene>
<dbReference type="InterPro" id="IPR001680">
    <property type="entry name" value="WD40_rpt"/>
</dbReference>
<dbReference type="SUPFAM" id="SSF50978">
    <property type="entry name" value="WD40 repeat-like"/>
    <property type="match status" value="1"/>
</dbReference>
<evidence type="ECO:0000256" key="3">
    <source>
        <dbReference type="ARBA" id="ARBA00022737"/>
    </source>
</evidence>
<evidence type="ECO:0000313" key="6">
    <source>
        <dbReference type="Proteomes" id="UP000824469"/>
    </source>
</evidence>
<dbReference type="InterPro" id="IPR036322">
    <property type="entry name" value="WD40_repeat_dom_sf"/>
</dbReference>
<evidence type="ECO:0000313" key="5">
    <source>
        <dbReference type="EMBL" id="KAH9302957.1"/>
    </source>
</evidence>
<dbReference type="Gene3D" id="2.130.10.10">
    <property type="entry name" value="YVTN repeat-like/Quinoprotein amine dehydrogenase"/>
    <property type="match status" value="1"/>
</dbReference>
<dbReference type="AlphaFoldDB" id="A0AA38CNA2"/>
<feature type="non-terminal residue" evidence="5">
    <location>
        <position position="1"/>
    </location>
</feature>
<comment type="caution">
    <text evidence="5">The sequence shown here is derived from an EMBL/GenBank/DDBJ whole genome shotgun (WGS) entry which is preliminary data.</text>
</comment>
<keyword evidence="3" id="KW-0677">Repeat</keyword>
<name>A0AA38CNA2_TAXCH</name>
<dbReference type="GO" id="GO:0043130">
    <property type="term" value="F:ubiquitin binding"/>
    <property type="evidence" value="ECO:0007669"/>
    <property type="project" value="TreeGrafter"/>
</dbReference>
<evidence type="ECO:0000256" key="2">
    <source>
        <dbReference type="ARBA" id="ARBA00022574"/>
    </source>
</evidence>
<feature type="non-terminal residue" evidence="5">
    <location>
        <position position="111"/>
    </location>
</feature>
<dbReference type="PANTHER" id="PTHR19849">
    <property type="entry name" value="PHOSPHOLIPASE A-2-ACTIVATING PROTEIN"/>
    <property type="match status" value="1"/>
</dbReference>
<keyword evidence="2 4" id="KW-0853">WD repeat</keyword>